<feature type="compositionally biased region" description="Gly residues" evidence="2">
    <location>
        <begin position="750"/>
        <end position="780"/>
    </location>
</feature>
<protein>
    <recommendedName>
        <fullName evidence="5">TPM domain-containing protein</fullName>
    </recommendedName>
</protein>
<evidence type="ECO:0000256" key="3">
    <source>
        <dbReference type="SAM" id="Phobius"/>
    </source>
</evidence>
<dbReference type="Pfam" id="PF04536">
    <property type="entry name" value="TPM_phosphatase"/>
    <property type="match status" value="1"/>
</dbReference>
<feature type="chain" id="PRO_5009582490" description="TPM domain-containing protein" evidence="4">
    <location>
        <begin position="26"/>
        <end position="780"/>
    </location>
</feature>
<evidence type="ECO:0000313" key="6">
    <source>
        <dbReference type="EMBL" id="OGZ09247.1"/>
    </source>
</evidence>
<feature type="compositionally biased region" description="Basic and acidic residues" evidence="2">
    <location>
        <begin position="692"/>
        <end position="728"/>
    </location>
</feature>
<dbReference type="Proteomes" id="UP000178099">
    <property type="component" value="Unassembled WGS sequence"/>
</dbReference>
<sequence length="780" mass="83121">MRTSLYATAISFVCALILGTTTTFAYDCDSLVADEAGVFGDGFSRVAVAAEKLDALGARIRVRTVRNFGNNSNLDRYEAAVERQCVSWQSANGGTGNNLIVVMLEIEHREIGLYYGDLWKPALDSQWLAIKDRVIIPRLRDGNLSGAFAEGLTAIAKRVEEQLNSPTVAPVVPAPSSVTVIQSEPTDLSGLWVVLGGAVVFGVVILLVVFIARSRERKRQEEEVCRAAQSKAKIAKSACIAPIGGADMALQILGAKINTVAKDASDDDVAPLRNALRGATKEWNDAKTAFAQFAETSRTDPNTDDLTASEYTHLTERYGALGKAVMKADERTRATDTEADVLLAATKTIRSRLSAAEEALEASRRGIAEVAATGYFVKEPEEQLVAAETHLKGAKQALEAKKISEASILAKEATVAANNALELARGLSVLRKQVGDAIAPARTRFEAVGKKLGPAASCFRKMEAEFAELLWVPVAGNGTEAENRLAWADEALAKATAGLAMDKQGFSASNAFLTEATSWLTEADGLLEAISETEKRLTKARASAESEIRAAEADIIKADDYIRAHDSVIDDDLDIALAKAKEKVADARTLLGTGKPDYIRIVKLALAANAEADKILDQAQSQREAAERKRQRLHAVTVEASRSIDAAHSYIRSHGNDVGQSARSALNDAERSIKNAQVSGNQMPDAQIQHAESADRDADAALERAKRDVRDAEDRRRRQRAARDRDDDFGSSWGSSRSTSSSSSSDNSGGSSGFGFGGGSGGGSSGFGGGGGRSGGSSKW</sequence>
<feature type="region of interest" description="Disordered" evidence="2">
    <location>
        <begin position="677"/>
        <end position="780"/>
    </location>
</feature>
<organism evidence="6 7">
    <name type="scientific">Candidatus Lloydbacteria bacterium RIFCSPHIGHO2_02_FULL_51_22</name>
    <dbReference type="NCBI Taxonomy" id="1798663"/>
    <lineage>
        <taxon>Bacteria</taxon>
        <taxon>Candidatus Lloydiibacteriota</taxon>
    </lineage>
</organism>
<dbReference type="InterPro" id="IPR007621">
    <property type="entry name" value="TPM_dom"/>
</dbReference>
<evidence type="ECO:0000256" key="2">
    <source>
        <dbReference type="SAM" id="MobiDB-lite"/>
    </source>
</evidence>
<feature type="coiled-coil region" evidence="1">
    <location>
        <begin position="609"/>
        <end position="636"/>
    </location>
</feature>
<keyword evidence="1" id="KW-0175">Coiled coil</keyword>
<evidence type="ECO:0000256" key="4">
    <source>
        <dbReference type="SAM" id="SignalP"/>
    </source>
</evidence>
<evidence type="ECO:0000259" key="5">
    <source>
        <dbReference type="Pfam" id="PF04536"/>
    </source>
</evidence>
<proteinExistence type="predicted"/>
<evidence type="ECO:0000256" key="1">
    <source>
        <dbReference type="SAM" id="Coils"/>
    </source>
</evidence>
<keyword evidence="3" id="KW-0812">Transmembrane</keyword>
<feature type="domain" description="TPM" evidence="5">
    <location>
        <begin position="54"/>
        <end position="157"/>
    </location>
</feature>
<comment type="caution">
    <text evidence="6">The sequence shown here is derived from an EMBL/GenBank/DDBJ whole genome shotgun (WGS) entry which is preliminary data.</text>
</comment>
<dbReference type="AlphaFoldDB" id="A0A1G2D6P0"/>
<feature type="compositionally biased region" description="Low complexity" evidence="2">
    <location>
        <begin position="730"/>
        <end position="749"/>
    </location>
</feature>
<feature type="transmembrane region" description="Helical" evidence="3">
    <location>
        <begin position="191"/>
        <end position="212"/>
    </location>
</feature>
<dbReference type="EMBL" id="MHLN01000053">
    <property type="protein sequence ID" value="OGZ09247.1"/>
    <property type="molecule type" value="Genomic_DNA"/>
</dbReference>
<keyword evidence="3" id="KW-1133">Transmembrane helix</keyword>
<reference evidence="6 7" key="1">
    <citation type="journal article" date="2016" name="Nat. Commun.">
        <title>Thousands of microbial genomes shed light on interconnected biogeochemical processes in an aquifer system.</title>
        <authorList>
            <person name="Anantharaman K."/>
            <person name="Brown C.T."/>
            <person name="Hug L.A."/>
            <person name="Sharon I."/>
            <person name="Castelle C.J."/>
            <person name="Probst A.J."/>
            <person name="Thomas B.C."/>
            <person name="Singh A."/>
            <person name="Wilkins M.J."/>
            <person name="Karaoz U."/>
            <person name="Brodie E.L."/>
            <person name="Williams K.H."/>
            <person name="Hubbard S.S."/>
            <person name="Banfield J.F."/>
        </authorList>
    </citation>
    <scope>NUCLEOTIDE SEQUENCE [LARGE SCALE GENOMIC DNA]</scope>
</reference>
<keyword evidence="3" id="KW-0472">Membrane</keyword>
<evidence type="ECO:0000313" key="7">
    <source>
        <dbReference type="Proteomes" id="UP000178099"/>
    </source>
</evidence>
<feature type="signal peptide" evidence="4">
    <location>
        <begin position="1"/>
        <end position="25"/>
    </location>
</feature>
<accession>A0A1G2D6P0</accession>
<name>A0A1G2D6P0_9BACT</name>
<feature type="coiled-coil region" evidence="1">
    <location>
        <begin position="527"/>
        <end position="554"/>
    </location>
</feature>
<dbReference type="Gene3D" id="3.10.310.50">
    <property type="match status" value="1"/>
</dbReference>
<gene>
    <name evidence="6" type="ORF">A3D67_01225</name>
</gene>
<keyword evidence="4" id="KW-0732">Signal</keyword>